<dbReference type="PANTHER" id="PTHR33908">
    <property type="entry name" value="MANNOSYLTRANSFERASE YKCB-RELATED"/>
    <property type="match status" value="1"/>
</dbReference>
<evidence type="ECO:0000313" key="11">
    <source>
        <dbReference type="Proteomes" id="UP000245533"/>
    </source>
</evidence>
<feature type="transmembrane region" description="Helical" evidence="8">
    <location>
        <begin position="245"/>
        <end position="263"/>
    </location>
</feature>
<evidence type="ECO:0000259" key="9">
    <source>
        <dbReference type="Pfam" id="PF13231"/>
    </source>
</evidence>
<comment type="caution">
    <text evidence="10">The sequence shown here is derived from an EMBL/GenBank/DDBJ whole genome shotgun (WGS) entry which is preliminary data.</text>
</comment>
<comment type="subcellular location">
    <subcellularLocation>
        <location evidence="1">Cell membrane</location>
        <topology evidence="1">Multi-pass membrane protein</topology>
    </subcellularLocation>
</comment>
<keyword evidence="4" id="KW-0808">Transferase</keyword>
<feature type="transmembrane region" description="Helical" evidence="8">
    <location>
        <begin position="77"/>
        <end position="95"/>
    </location>
</feature>
<keyword evidence="11" id="KW-1185">Reference proteome</keyword>
<accession>A0A316U078</accession>
<evidence type="ECO:0000256" key="8">
    <source>
        <dbReference type="SAM" id="Phobius"/>
    </source>
</evidence>
<evidence type="ECO:0000256" key="2">
    <source>
        <dbReference type="ARBA" id="ARBA00022475"/>
    </source>
</evidence>
<gene>
    <name evidence="10" type="ORF">DDZ15_12720</name>
</gene>
<dbReference type="Proteomes" id="UP000245533">
    <property type="component" value="Unassembled WGS sequence"/>
</dbReference>
<feature type="transmembrane region" description="Helical" evidence="8">
    <location>
        <begin position="7"/>
        <end position="26"/>
    </location>
</feature>
<keyword evidence="2" id="KW-1003">Cell membrane</keyword>
<dbReference type="GO" id="GO:0009103">
    <property type="term" value="P:lipopolysaccharide biosynthetic process"/>
    <property type="evidence" value="ECO:0007669"/>
    <property type="project" value="UniProtKB-ARBA"/>
</dbReference>
<feature type="transmembrane region" description="Helical" evidence="8">
    <location>
        <begin position="292"/>
        <end position="309"/>
    </location>
</feature>
<dbReference type="InterPro" id="IPR050297">
    <property type="entry name" value="LipidA_mod_glycosyltrf_83"/>
</dbReference>
<name>A0A316U078_9BACT</name>
<dbReference type="InterPro" id="IPR038731">
    <property type="entry name" value="RgtA/B/C-like"/>
</dbReference>
<dbReference type="Pfam" id="PF13231">
    <property type="entry name" value="PMT_2"/>
    <property type="match status" value="1"/>
</dbReference>
<organism evidence="10 11">
    <name type="scientific">Rhodohalobacter mucosus</name>
    <dbReference type="NCBI Taxonomy" id="2079485"/>
    <lineage>
        <taxon>Bacteria</taxon>
        <taxon>Pseudomonadati</taxon>
        <taxon>Balneolota</taxon>
        <taxon>Balneolia</taxon>
        <taxon>Balneolales</taxon>
        <taxon>Balneolaceae</taxon>
        <taxon>Rhodohalobacter</taxon>
    </lineage>
</organism>
<proteinExistence type="predicted"/>
<feature type="domain" description="Glycosyltransferase RgtA/B/C/D-like" evidence="9">
    <location>
        <begin position="54"/>
        <end position="212"/>
    </location>
</feature>
<dbReference type="GO" id="GO:0005886">
    <property type="term" value="C:plasma membrane"/>
    <property type="evidence" value="ECO:0007669"/>
    <property type="project" value="UniProtKB-SubCell"/>
</dbReference>
<evidence type="ECO:0000256" key="4">
    <source>
        <dbReference type="ARBA" id="ARBA00022679"/>
    </source>
</evidence>
<sequence>MAIRFKKYLPIIGVLALLKLIIHWFGNQNYGFHRDELLHLSVSEHMAWGYFEFPPFIALIGKLSYLLFDYSLVGTRLFPMLAGIGILILCCLIAKELGGKSKAVLLSGICILAFVPFYRNHTLFQPVAFDQFFWTAGFYLLIKFFNSKKKEHLLLMGLMAGLGLMNKYTMLVWGLGLTVGLIFYKRGELYKSTWLYIAGGISFLVFLPNLMWQIQHDIPFLLHLDVLNQKQLANISPFEFGLAQLELPLTLAVSLIGLFALFLNEKMKKYRSVGVTVSVIFITMWVMKSKAYYFFAAYPVLFAAGAVQIEKWFINRPGWNYAVAAALFIPAIPFIPQATPILPIETYVEYMNKQENEQGRIELTGDYADMFGWEEQVELVDSVYKSLLSEYNPEDIVIWAENYGEAGAVKILGDKYGLPDPISRHGSFWLWGYGNKDAEVWISLGNEKGSVGHVFEETELVKIITHKYAIGEENGIPLYICRKPKVDIEEWWRNYERNVFE</sequence>
<feature type="transmembrane region" description="Helical" evidence="8">
    <location>
        <begin position="270"/>
        <end position="286"/>
    </location>
</feature>
<dbReference type="OrthoDB" id="9813729at2"/>
<keyword evidence="7 8" id="KW-0472">Membrane</keyword>
<keyword evidence="6 8" id="KW-1133">Transmembrane helix</keyword>
<dbReference type="AlphaFoldDB" id="A0A316U078"/>
<dbReference type="EMBL" id="QGGB01000008">
    <property type="protein sequence ID" value="PWN06036.1"/>
    <property type="molecule type" value="Genomic_DNA"/>
</dbReference>
<evidence type="ECO:0000313" key="10">
    <source>
        <dbReference type="EMBL" id="PWN06036.1"/>
    </source>
</evidence>
<evidence type="ECO:0000256" key="5">
    <source>
        <dbReference type="ARBA" id="ARBA00022692"/>
    </source>
</evidence>
<keyword evidence="3" id="KW-0328">Glycosyltransferase</keyword>
<feature type="transmembrane region" description="Helical" evidence="8">
    <location>
        <begin position="318"/>
        <end position="335"/>
    </location>
</feature>
<evidence type="ECO:0000256" key="3">
    <source>
        <dbReference type="ARBA" id="ARBA00022676"/>
    </source>
</evidence>
<feature type="transmembrane region" description="Helical" evidence="8">
    <location>
        <begin position="193"/>
        <end position="214"/>
    </location>
</feature>
<feature type="transmembrane region" description="Helical" evidence="8">
    <location>
        <begin position="165"/>
        <end position="184"/>
    </location>
</feature>
<feature type="transmembrane region" description="Helical" evidence="8">
    <location>
        <begin position="101"/>
        <end position="118"/>
    </location>
</feature>
<evidence type="ECO:0000256" key="7">
    <source>
        <dbReference type="ARBA" id="ARBA00023136"/>
    </source>
</evidence>
<dbReference type="RefSeq" id="WP_109647477.1">
    <property type="nucleotide sequence ID" value="NZ_QGGB01000008.1"/>
</dbReference>
<evidence type="ECO:0000256" key="1">
    <source>
        <dbReference type="ARBA" id="ARBA00004651"/>
    </source>
</evidence>
<keyword evidence="5 8" id="KW-0812">Transmembrane</keyword>
<reference evidence="10 11" key="1">
    <citation type="submission" date="2018-05" db="EMBL/GenBank/DDBJ databases">
        <title>Rhodohalobacter halophilus gen. nov., sp. nov., a moderately halophilic member of the family Balneolaceae.</title>
        <authorList>
            <person name="Liu Z.-W."/>
        </authorList>
    </citation>
    <scope>NUCLEOTIDE SEQUENCE [LARGE SCALE GENOMIC DNA]</scope>
    <source>
        <strain evidence="10 11">8A47</strain>
    </source>
</reference>
<evidence type="ECO:0000256" key="6">
    <source>
        <dbReference type="ARBA" id="ARBA00022989"/>
    </source>
</evidence>
<dbReference type="PANTHER" id="PTHR33908:SF11">
    <property type="entry name" value="MEMBRANE PROTEIN"/>
    <property type="match status" value="1"/>
</dbReference>
<dbReference type="GO" id="GO:0016763">
    <property type="term" value="F:pentosyltransferase activity"/>
    <property type="evidence" value="ECO:0007669"/>
    <property type="project" value="TreeGrafter"/>
</dbReference>
<protein>
    <recommendedName>
        <fullName evidence="9">Glycosyltransferase RgtA/B/C/D-like domain-containing protein</fullName>
    </recommendedName>
</protein>